<feature type="chain" id="PRO_5012029166" evidence="4">
    <location>
        <begin position="17"/>
        <end position="349"/>
    </location>
</feature>
<dbReference type="GO" id="GO:0019748">
    <property type="term" value="P:secondary metabolic process"/>
    <property type="evidence" value="ECO:0007669"/>
    <property type="project" value="TreeGrafter"/>
</dbReference>
<dbReference type="AlphaFoldDB" id="A0A1S8B9S6"/>
<dbReference type="SUPFAM" id="SSF51556">
    <property type="entry name" value="Metallo-dependent hydrolases"/>
    <property type="match status" value="1"/>
</dbReference>
<evidence type="ECO:0000256" key="1">
    <source>
        <dbReference type="ARBA" id="ARBA00022793"/>
    </source>
</evidence>
<evidence type="ECO:0000256" key="4">
    <source>
        <dbReference type="SAM" id="SignalP"/>
    </source>
</evidence>
<sequence>MLLQFLLHFSTAACLALPRSNHVPYYTLEEHWVSPALQPFLPQNTVIGALELGRIAPLLPETGPRRLASMDANNIGIQVISHVPAPPALYLPNLTALANDQLASRIAAHPDRFRGFCILPMALPSEAAAELRRCMHSPGFVGALVDAHLPGGQTYDGPAYDALWAAAVALDVPVYLHPTTPEPADVFDAGEGLYAPAVAGEYSAYHAAALGTWAWGWHERTGLSFIKLYLGGVFDRFPQLRVVLGHMGEMVPFFLARTDRILSVNRTRTFREVYDGNVYVTTSGMFSLDPMTTVLRTTDNERIMYSVDWPFEFNENGTDFMAALKASGLVSEEEFENIAVGNAKRLLRI</sequence>
<keyword evidence="2 3" id="KW-0456">Lyase</keyword>
<dbReference type="Pfam" id="PF04909">
    <property type="entry name" value="Amidohydro_2"/>
    <property type="match status" value="1"/>
</dbReference>
<comment type="similarity">
    <text evidence="3">Belongs to the metallo-dependent hydrolases superfamily.</text>
</comment>
<dbReference type="InterPro" id="IPR032465">
    <property type="entry name" value="ACMSD"/>
</dbReference>
<feature type="signal peptide" evidence="4">
    <location>
        <begin position="1"/>
        <end position="16"/>
    </location>
</feature>
<keyword evidence="4" id="KW-0732">Signal</keyword>
<protein>
    <submittedName>
        <fullName evidence="6">2,3-dihydroxybenzoate decarboxylase</fullName>
    </submittedName>
</protein>
<reference evidence="6 7" key="1">
    <citation type="submission" date="2017-01" db="EMBL/GenBank/DDBJ databases">
        <title>Draft genome sequence of Diplodia seriata F98.1, a fungal species involved in grapevine trunk diseases.</title>
        <authorList>
            <person name="Robert-Siegwald G."/>
            <person name="Vallet J."/>
            <person name="Abou-Mansour E."/>
            <person name="Xu J."/>
            <person name="Rey P."/>
            <person name="Bertsch C."/>
            <person name="Rego C."/>
            <person name="Larignon P."/>
            <person name="Fontaine F."/>
            <person name="Lebrun M.-H."/>
        </authorList>
    </citation>
    <scope>NUCLEOTIDE SEQUENCE [LARGE SCALE GENOMIC DNA]</scope>
    <source>
        <strain evidence="6 7">F98.1</strain>
    </source>
</reference>
<accession>A0A1S8B9S6</accession>
<evidence type="ECO:0000313" key="6">
    <source>
        <dbReference type="EMBL" id="OMP84287.1"/>
    </source>
</evidence>
<name>A0A1S8B9S6_9PEZI</name>
<dbReference type="GO" id="GO:0016831">
    <property type="term" value="F:carboxy-lyase activity"/>
    <property type="evidence" value="ECO:0007669"/>
    <property type="project" value="UniProtKB-KW"/>
</dbReference>
<gene>
    <name evidence="6" type="ORF">BK809_0000294</name>
</gene>
<evidence type="ECO:0000313" key="7">
    <source>
        <dbReference type="Proteomes" id="UP000190776"/>
    </source>
</evidence>
<dbReference type="OrthoDB" id="432010at2759"/>
<dbReference type="PANTHER" id="PTHR21240:SF30">
    <property type="entry name" value="AMIDOHYDROLASE-RELATED DOMAIN-CONTAINING PROTEIN-RELATED"/>
    <property type="match status" value="1"/>
</dbReference>
<dbReference type="InterPro" id="IPR006680">
    <property type="entry name" value="Amidohydro-rel"/>
</dbReference>
<evidence type="ECO:0000259" key="5">
    <source>
        <dbReference type="Pfam" id="PF04909"/>
    </source>
</evidence>
<keyword evidence="1 3" id="KW-0210">Decarboxylase</keyword>
<evidence type="ECO:0000256" key="2">
    <source>
        <dbReference type="ARBA" id="ARBA00023239"/>
    </source>
</evidence>
<feature type="domain" description="Amidohydrolase-related" evidence="5">
    <location>
        <begin position="95"/>
        <end position="349"/>
    </location>
</feature>
<dbReference type="PANTHER" id="PTHR21240">
    <property type="entry name" value="2-AMINO-3-CARBOXYLMUCONATE-6-SEMIALDEHYDE DECARBOXYLASE"/>
    <property type="match status" value="1"/>
</dbReference>
<dbReference type="STRING" id="420778.A0A1S8B9S6"/>
<dbReference type="Proteomes" id="UP000190776">
    <property type="component" value="Unassembled WGS sequence"/>
</dbReference>
<evidence type="ECO:0000256" key="3">
    <source>
        <dbReference type="RuleBase" id="RU366045"/>
    </source>
</evidence>
<comment type="caution">
    <text evidence="6">The sequence shown here is derived from an EMBL/GenBank/DDBJ whole genome shotgun (WGS) entry which is preliminary data.</text>
</comment>
<dbReference type="EMBL" id="MSZU01000095">
    <property type="protein sequence ID" value="OMP84287.1"/>
    <property type="molecule type" value="Genomic_DNA"/>
</dbReference>
<organism evidence="6 7">
    <name type="scientific">Diplodia seriata</name>
    <dbReference type="NCBI Taxonomy" id="420778"/>
    <lineage>
        <taxon>Eukaryota</taxon>
        <taxon>Fungi</taxon>
        <taxon>Dikarya</taxon>
        <taxon>Ascomycota</taxon>
        <taxon>Pezizomycotina</taxon>
        <taxon>Dothideomycetes</taxon>
        <taxon>Dothideomycetes incertae sedis</taxon>
        <taxon>Botryosphaeriales</taxon>
        <taxon>Botryosphaeriaceae</taxon>
        <taxon>Diplodia</taxon>
    </lineage>
</organism>
<proteinExistence type="inferred from homology"/>
<dbReference type="GO" id="GO:0005829">
    <property type="term" value="C:cytosol"/>
    <property type="evidence" value="ECO:0007669"/>
    <property type="project" value="TreeGrafter"/>
</dbReference>
<dbReference type="InterPro" id="IPR032466">
    <property type="entry name" value="Metal_Hydrolase"/>
</dbReference>
<dbReference type="GO" id="GO:0016787">
    <property type="term" value="F:hydrolase activity"/>
    <property type="evidence" value="ECO:0007669"/>
    <property type="project" value="InterPro"/>
</dbReference>
<dbReference type="Gene3D" id="3.20.20.140">
    <property type="entry name" value="Metal-dependent hydrolases"/>
    <property type="match status" value="1"/>
</dbReference>